<dbReference type="InterPro" id="IPR019659">
    <property type="entry name" value="DUF2514"/>
</dbReference>
<name>A0A736RB40_SALHO</name>
<dbReference type="AlphaFoldDB" id="A0A736RB40"/>
<feature type="compositionally biased region" description="Basic and acidic residues" evidence="1">
    <location>
        <begin position="89"/>
        <end position="103"/>
    </location>
</feature>
<reference evidence="2" key="2">
    <citation type="submission" date="2018-07" db="EMBL/GenBank/DDBJ databases">
        <authorList>
            <consortium name="NCBI Pathogen Detection Project"/>
        </authorList>
    </citation>
    <scope>NUCLEOTIDE SEQUENCE</scope>
    <source>
        <strain evidence="2">2584-68</strain>
    </source>
</reference>
<evidence type="ECO:0000313" key="2">
    <source>
        <dbReference type="EMBL" id="HAE7767094.1"/>
    </source>
</evidence>
<comment type="caution">
    <text evidence="2">The sequence shown here is derived from an EMBL/GenBank/DDBJ whole genome shotgun (WGS) entry which is preliminary data.</text>
</comment>
<feature type="region of interest" description="Disordered" evidence="1">
    <location>
        <begin position="58"/>
        <end position="103"/>
    </location>
</feature>
<protein>
    <submittedName>
        <fullName evidence="2">DUF2514 family protein</fullName>
    </submittedName>
</protein>
<accession>A0A736RB40</accession>
<organism evidence="2">
    <name type="scientific">Salmonella enterica subsp. houtenae serovar 45:g,z51:-</name>
    <dbReference type="NCBI Taxonomy" id="1967611"/>
    <lineage>
        <taxon>Bacteria</taxon>
        <taxon>Pseudomonadati</taxon>
        <taxon>Pseudomonadota</taxon>
        <taxon>Gammaproteobacteria</taxon>
        <taxon>Enterobacterales</taxon>
        <taxon>Enterobacteriaceae</taxon>
        <taxon>Salmonella</taxon>
    </lineage>
</organism>
<proteinExistence type="predicted"/>
<reference evidence="2" key="1">
    <citation type="journal article" date="2018" name="Genome Biol.">
        <title>SKESA: strategic k-mer extension for scrupulous assemblies.</title>
        <authorList>
            <person name="Souvorov A."/>
            <person name="Agarwala R."/>
            <person name="Lipman D.J."/>
        </authorList>
    </citation>
    <scope>NUCLEOTIDE SEQUENCE</scope>
    <source>
        <strain evidence="2">2584-68</strain>
    </source>
</reference>
<sequence>MSWLLSRWKPVLIAALCGLAVWWFSHQRYTDGYGDASAEWALKWKQRDVDDAMALAKRQAEAREEEQRRQGEVDEIRKQASQQLAGVKADADRARAASRGLHDRADKLAGQLAERERACGAGTPGRSEAETSGAVLLADLFRRADERAGELAREADEARARGLACEAAYGSIATQTRR</sequence>
<dbReference type="Pfam" id="PF10721">
    <property type="entry name" value="DUF2514"/>
    <property type="match status" value="1"/>
</dbReference>
<dbReference type="EMBL" id="DAATAH010000069">
    <property type="protein sequence ID" value="HAE7767094.1"/>
    <property type="molecule type" value="Genomic_DNA"/>
</dbReference>
<feature type="compositionally biased region" description="Basic and acidic residues" evidence="1">
    <location>
        <begin position="58"/>
        <end position="78"/>
    </location>
</feature>
<gene>
    <name evidence="2" type="ORF">GNB58_004154</name>
</gene>
<evidence type="ECO:0000256" key="1">
    <source>
        <dbReference type="SAM" id="MobiDB-lite"/>
    </source>
</evidence>